<feature type="compositionally biased region" description="Polar residues" evidence="1">
    <location>
        <begin position="340"/>
        <end position="356"/>
    </location>
</feature>
<organism evidence="2 3">
    <name type="scientific">Ephemerocybe angulata</name>
    <dbReference type="NCBI Taxonomy" id="980116"/>
    <lineage>
        <taxon>Eukaryota</taxon>
        <taxon>Fungi</taxon>
        <taxon>Dikarya</taxon>
        <taxon>Basidiomycota</taxon>
        <taxon>Agaricomycotina</taxon>
        <taxon>Agaricomycetes</taxon>
        <taxon>Agaricomycetidae</taxon>
        <taxon>Agaricales</taxon>
        <taxon>Agaricineae</taxon>
        <taxon>Psathyrellaceae</taxon>
        <taxon>Ephemerocybe</taxon>
    </lineage>
</organism>
<feature type="region of interest" description="Disordered" evidence="1">
    <location>
        <begin position="171"/>
        <end position="207"/>
    </location>
</feature>
<protein>
    <submittedName>
        <fullName evidence="2">Uncharacterized protein</fullName>
    </submittedName>
</protein>
<dbReference type="Proteomes" id="UP000541558">
    <property type="component" value="Unassembled WGS sequence"/>
</dbReference>
<reference evidence="2 3" key="1">
    <citation type="journal article" date="2020" name="ISME J.">
        <title>Uncovering the hidden diversity of litter-decomposition mechanisms in mushroom-forming fungi.</title>
        <authorList>
            <person name="Floudas D."/>
            <person name="Bentzer J."/>
            <person name="Ahren D."/>
            <person name="Johansson T."/>
            <person name="Persson P."/>
            <person name="Tunlid A."/>
        </authorList>
    </citation>
    <scope>NUCLEOTIDE SEQUENCE [LARGE SCALE GENOMIC DNA]</scope>
    <source>
        <strain evidence="2 3">CBS 175.51</strain>
    </source>
</reference>
<dbReference type="AlphaFoldDB" id="A0A8H5BPU7"/>
<evidence type="ECO:0000313" key="3">
    <source>
        <dbReference type="Proteomes" id="UP000541558"/>
    </source>
</evidence>
<keyword evidence="3" id="KW-1185">Reference proteome</keyword>
<name>A0A8H5BPU7_9AGAR</name>
<proteinExistence type="predicted"/>
<feature type="compositionally biased region" description="Polar residues" evidence="1">
    <location>
        <begin position="194"/>
        <end position="207"/>
    </location>
</feature>
<feature type="region of interest" description="Disordered" evidence="1">
    <location>
        <begin position="235"/>
        <end position="356"/>
    </location>
</feature>
<dbReference type="EMBL" id="JAACJK010000163">
    <property type="protein sequence ID" value="KAF5326152.1"/>
    <property type="molecule type" value="Genomic_DNA"/>
</dbReference>
<evidence type="ECO:0000256" key="1">
    <source>
        <dbReference type="SAM" id="MobiDB-lite"/>
    </source>
</evidence>
<evidence type="ECO:0000313" key="2">
    <source>
        <dbReference type="EMBL" id="KAF5326152.1"/>
    </source>
</evidence>
<feature type="compositionally biased region" description="Polar residues" evidence="1">
    <location>
        <begin position="259"/>
        <end position="271"/>
    </location>
</feature>
<gene>
    <name evidence="2" type="ORF">D9611_000309</name>
</gene>
<accession>A0A8H5BPU7</accession>
<feature type="compositionally biased region" description="Pro residues" evidence="1">
    <location>
        <begin position="317"/>
        <end position="332"/>
    </location>
</feature>
<feature type="compositionally biased region" description="Low complexity" evidence="1">
    <location>
        <begin position="235"/>
        <end position="251"/>
    </location>
</feature>
<comment type="caution">
    <text evidence="2">The sequence shown here is derived from an EMBL/GenBank/DDBJ whole genome shotgun (WGS) entry which is preliminary data.</text>
</comment>
<dbReference type="OrthoDB" id="3364736at2759"/>
<sequence>MSYTTTATSRYVLAKYSRAYPSKASKAQAPGQEWQHFNHPTISVVLDKCKSRNGELVSLRMKILWVMNEGDEGDPKQPPVVLAHLDLFSFSDIEKNPPKRNHSEGLPLKAVCRDTLVGIRYLFSKPDSPEPVYRRFQVTFMSLGDATDFAQAIRTVCPCKTVAAAPQTTILNSGPTMANIPDQQAKLPPRAPTSVPSATHISSQSSYHTAPMYSATQDYPRAGSSVSTRKAISNVPESLLSSSPLNSEPRPSYLPSHSDPPQYSTNYSSRQIMPPGPSDAPQNQAMGPPSYIPPPRTAIMMPPVERQENQNASQPQNPRPMLPPSSPLPPSDPGSDRAPDNNSNGSQPTTSHPQSMSADAIIASLRESTGFYDLSNEALEQVVAHIVREDGFLDLMERLSAMWRVHSLIGLSVP</sequence>